<dbReference type="SMART" id="SM00420">
    <property type="entry name" value="HTH_DEOR"/>
    <property type="match status" value="1"/>
</dbReference>
<evidence type="ECO:0000256" key="2">
    <source>
        <dbReference type="ARBA" id="ARBA00023015"/>
    </source>
</evidence>
<keyword evidence="2" id="KW-0805">Transcription regulation</keyword>
<organism evidence="5 6">
    <name type="scientific">Ancylobacter novellus</name>
    <name type="common">Thiobacillus novellus</name>
    <dbReference type="NCBI Taxonomy" id="921"/>
    <lineage>
        <taxon>Bacteria</taxon>
        <taxon>Pseudomonadati</taxon>
        <taxon>Pseudomonadota</taxon>
        <taxon>Alphaproteobacteria</taxon>
        <taxon>Hyphomicrobiales</taxon>
        <taxon>Xanthobacteraceae</taxon>
        <taxon>Ancylobacter</taxon>
    </lineage>
</organism>
<dbReference type="InterPro" id="IPR050313">
    <property type="entry name" value="Carb_Metab_HTH_regulators"/>
</dbReference>
<dbReference type="EMBL" id="QFQD01000023">
    <property type="protein sequence ID" value="PZQ83155.1"/>
    <property type="molecule type" value="Genomic_DNA"/>
</dbReference>
<keyword evidence="3" id="KW-0804">Transcription</keyword>
<sequence length="251" mass="27235">MSIKRRSDILQAVRASGSCSITELAARLDVSTETIRRNILPLIEEGTLLRFHGGIMVPEQAEEPPFQRRMQVNKDAKWKIATLVRERVEDGDSLFLDNGTTSAYVADALASRSRLTIVTHSAHIAYRLASRNGNRVFMAGGELGGEDAAAFGASAMTFISQFKVRYALLSVGAITRAGELADFHLFEAEFSRAAMAQAEESWVIADRSKFGREASVTVCPLAAVDAVVSDGPPPDAFAAQCREAGVRLLYP</sequence>
<dbReference type="InterPro" id="IPR037171">
    <property type="entry name" value="NagB/RpiA_transferase-like"/>
</dbReference>
<gene>
    <name evidence="5" type="ORF">DI549_09050</name>
</gene>
<dbReference type="Proteomes" id="UP000248887">
    <property type="component" value="Unassembled WGS sequence"/>
</dbReference>
<name>A0A2W5R8F3_ANCNO</name>
<protein>
    <submittedName>
        <fullName evidence="5">DeoR family transcriptional regulator</fullName>
    </submittedName>
</protein>
<dbReference type="AlphaFoldDB" id="A0A2W5R8F3"/>
<dbReference type="PROSITE" id="PS51000">
    <property type="entry name" value="HTH_DEOR_2"/>
    <property type="match status" value="1"/>
</dbReference>
<evidence type="ECO:0000313" key="5">
    <source>
        <dbReference type="EMBL" id="PZQ83155.1"/>
    </source>
</evidence>
<evidence type="ECO:0000256" key="1">
    <source>
        <dbReference type="ARBA" id="ARBA00022491"/>
    </source>
</evidence>
<feature type="domain" description="HTH deoR-type" evidence="4">
    <location>
        <begin position="2"/>
        <end position="57"/>
    </location>
</feature>
<dbReference type="Gene3D" id="1.10.10.10">
    <property type="entry name" value="Winged helix-like DNA-binding domain superfamily/Winged helix DNA-binding domain"/>
    <property type="match status" value="1"/>
</dbReference>
<dbReference type="Pfam" id="PF08220">
    <property type="entry name" value="HTH_DeoR"/>
    <property type="match status" value="1"/>
</dbReference>
<accession>A0A2W5R8F3</accession>
<dbReference type="Pfam" id="PF00455">
    <property type="entry name" value="DeoRC"/>
    <property type="match status" value="1"/>
</dbReference>
<dbReference type="GO" id="GO:0003700">
    <property type="term" value="F:DNA-binding transcription factor activity"/>
    <property type="evidence" value="ECO:0007669"/>
    <property type="project" value="InterPro"/>
</dbReference>
<dbReference type="SUPFAM" id="SSF46785">
    <property type="entry name" value="Winged helix' DNA-binding domain"/>
    <property type="match status" value="1"/>
</dbReference>
<dbReference type="PANTHER" id="PTHR30363:SF4">
    <property type="entry name" value="GLYCEROL-3-PHOSPHATE REGULON REPRESSOR"/>
    <property type="match status" value="1"/>
</dbReference>
<dbReference type="InterPro" id="IPR014036">
    <property type="entry name" value="DeoR-like_C"/>
</dbReference>
<evidence type="ECO:0000259" key="4">
    <source>
        <dbReference type="PROSITE" id="PS51000"/>
    </source>
</evidence>
<keyword evidence="1" id="KW-0678">Repressor</keyword>
<evidence type="ECO:0000313" key="6">
    <source>
        <dbReference type="Proteomes" id="UP000248887"/>
    </source>
</evidence>
<proteinExistence type="predicted"/>
<dbReference type="InterPro" id="IPR036390">
    <property type="entry name" value="WH_DNA-bd_sf"/>
</dbReference>
<dbReference type="PANTHER" id="PTHR30363">
    <property type="entry name" value="HTH-TYPE TRANSCRIPTIONAL REGULATOR SRLR-RELATED"/>
    <property type="match status" value="1"/>
</dbReference>
<comment type="caution">
    <text evidence="5">The sequence shown here is derived from an EMBL/GenBank/DDBJ whole genome shotgun (WGS) entry which is preliminary data.</text>
</comment>
<dbReference type="InterPro" id="IPR001034">
    <property type="entry name" value="DeoR_HTH"/>
</dbReference>
<reference evidence="5 6" key="1">
    <citation type="submission" date="2017-08" db="EMBL/GenBank/DDBJ databases">
        <title>Infants hospitalized years apart are colonized by the same room-sourced microbial strains.</title>
        <authorList>
            <person name="Brooks B."/>
            <person name="Olm M.R."/>
            <person name="Firek B.A."/>
            <person name="Baker R."/>
            <person name="Thomas B.C."/>
            <person name="Morowitz M.J."/>
            <person name="Banfield J.F."/>
        </authorList>
    </citation>
    <scope>NUCLEOTIDE SEQUENCE [LARGE SCALE GENOMIC DNA]</scope>
    <source>
        <strain evidence="5">S2_005_001_R2_27</strain>
    </source>
</reference>
<dbReference type="PRINTS" id="PR00037">
    <property type="entry name" value="HTHLACR"/>
</dbReference>
<evidence type="ECO:0000256" key="3">
    <source>
        <dbReference type="ARBA" id="ARBA00023163"/>
    </source>
</evidence>
<dbReference type="Gene3D" id="3.30.750.70">
    <property type="entry name" value="4-hydroxybutyrate coenzyme like domains"/>
    <property type="match status" value="1"/>
</dbReference>
<dbReference type="SMART" id="SM01134">
    <property type="entry name" value="DeoRC"/>
    <property type="match status" value="1"/>
</dbReference>
<dbReference type="InterPro" id="IPR036388">
    <property type="entry name" value="WH-like_DNA-bd_sf"/>
</dbReference>
<dbReference type="SUPFAM" id="SSF100950">
    <property type="entry name" value="NagB/RpiA/CoA transferase-like"/>
    <property type="match status" value="1"/>
</dbReference>